<feature type="domain" description="Transcobalamin-like C-terminal" evidence="1">
    <location>
        <begin position="84"/>
        <end position="139"/>
    </location>
</feature>
<dbReference type="InterPro" id="IPR027954">
    <property type="entry name" value="Transcobalamin-like_C"/>
</dbReference>
<evidence type="ECO:0000259" key="1">
    <source>
        <dbReference type="Pfam" id="PF14478"/>
    </source>
</evidence>
<name>A0A1F6E688_9BACT</name>
<dbReference type="Pfam" id="PF14478">
    <property type="entry name" value="DUF4430"/>
    <property type="match status" value="1"/>
</dbReference>
<evidence type="ECO:0000313" key="2">
    <source>
        <dbReference type="EMBL" id="OGG69214.1"/>
    </source>
</evidence>
<dbReference type="Proteomes" id="UP000176689">
    <property type="component" value="Unassembled WGS sequence"/>
</dbReference>
<reference evidence="2 3" key="1">
    <citation type="journal article" date="2016" name="Nat. Commun.">
        <title>Thousands of microbial genomes shed light on interconnected biogeochemical processes in an aquifer system.</title>
        <authorList>
            <person name="Anantharaman K."/>
            <person name="Brown C.T."/>
            <person name="Hug L.A."/>
            <person name="Sharon I."/>
            <person name="Castelle C.J."/>
            <person name="Probst A.J."/>
            <person name="Thomas B.C."/>
            <person name="Singh A."/>
            <person name="Wilkins M.J."/>
            <person name="Karaoz U."/>
            <person name="Brodie E.L."/>
            <person name="Williams K.H."/>
            <person name="Hubbard S.S."/>
            <person name="Banfield J.F."/>
        </authorList>
    </citation>
    <scope>NUCLEOTIDE SEQUENCE [LARGE SCALE GENOMIC DNA]</scope>
</reference>
<comment type="caution">
    <text evidence="2">The sequence shown here is derived from an EMBL/GenBank/DDBJ whole genome shotgun (WGS) entry which is preliminary data.</text>
</comment>
<organism evidence="2 3">
    <name type="scientific">Candidatus Kaiserbacteria bacterium RIFCSPHIGHO2_12_FULL_53_13</name>
    <dbReference type="NCBI Taxonomy" id="1798502"/>
    <lineage>
        <taxon>Bacteria</taxon>
        <taxon>Candidatus Kaiseribacteriota</taxon>
    </lineage>
</organism>
<dbReference type="AlphaFoldDB" id="A0A1F6E688"/>
<accession>A0A1F6E688</accession>
<proteinExistence type="predicted"/>
<protein>
    <recommendedName>
        <fullName evidence="1">Transcobalamin-like C-terminal domain-containing protein</fullName>
    </recommendedName>
</protein>
<sequence>MNKKYILYALTIAALAGGLLLFAARSAERIERSPTQPSATTSAPVVHTVAFSVEGVRYEVAVAPKTSVLAAMRTLASTTPFTFSSHDFPGLGAFVEDMNGKKNADGFYWILYVNNAQSPKGTSQTFISPGDTVEWRYEKGY</sequence>
<dbReference type="Gene3D" id="2.170.130.30">
    <property type="match status" value="1"/>
</dbReference>
<evidence type="ECO:0000313" key="3">
    <source>
        <dbReference type="Proteomes" id="UP000176689"/>
    </source>
</evidence>
<dbReference type="EMBL" id="MFLP01000036">
    <property type="protein sequence ID" value="OGG69214.1"/>
    <property type="molecule type" value="Genomic_DNA"/>
</dbReference>
<gene>
    <name evidence="2" type="ORF">A3F27_01335</name>
</gene>